<sequence>MTLPTPTHAPVLVTGGTGTLGRHVVPLLRAAGRDVRVLTRNPRPAADGVEYVAGDLLTGADGKGADSKGVDGKGVDAALAGVEVVLHLAGDAKNDEATTRNLVAAAHRAGVKHLVYISVIGADRVPLGYFRAKHAAEQAVVGSGIPYTVLRAAQFHDLTAKTAAAMGKLPLVPGLGGMRWEPVDARDVAERLVELALAAPAGLVPDLAGPAVRTLGDLTRDYLAAAGKRRPVLPLRVPGKVGRCYREGVNLARPGADRGTRTWEAFLAETFPAGPATGTARVRTS</sequence>
<dbReference type="RefSeq" id="WP_328954786.1">
    <property type="nucleotide sequence ID" value="NZ_CP108110.1"/>
</dbReference>
<name>A0ABZ1U1F5_9ACTN</name>
<protein>
    <submittedName>
        <fullName evidence="2">NAD(P)H-binding protein</fullName>
    </submittedName>
</protein>
<dbReference type="Pfam" id="PF13460">
    <property type="entry name" value="NAD_binding_10"/>
    <property type="match status" value="1"/>
</dbReference>
<dbReference type="Proteomes" id="UP001432222">
    <property type="component" value="Chromosome"/>
</dbReference>
<keyword evidence="3" id="KW-1185">Reference proteome</keyword>
<organism evidence="2 3">
    <name type="scientific">Kitasatospora purpeofusca</name>
    <dbReference type="NCBI Taxonomy" id="67352"/>
    <lineage>
        <taxon>Bacteria</taxon>
        <taxon>Bacillati</taxon>
        <taxon>Actinomycetota</taxon>
        <taxon>Actinomycetes</taxon>
        <taxon>Kitasatosporales</taxon>
        <taxon>Streptomycetaceae</taxon>
        <taxon>Kitasatospora</taxon>
    </lineage>
</organism>
<evidence type="ECO:0000259" key="1">
    <source>
        <dbReference type="Pfam" id="PF13460"/>
    </source>
</evidence>
<dbReference type="InterPro" id="IPR036291">
    <property type="entry name" value="NAD(P)-bd_dom_sf"/>
</dbReference>
<feature type="domain" description="NAD(P)-binding" evidence="1">
    <location>
        <begin position="15"/>
        <end position="195"/>
    </location>
</feature>
<dbReference type="Gene3D" id="3.40.50.720">
    <property type="entry name" value="NAD(P)-binding Rossmann-like Domain"/>
    <property type="match status" value="1"/>
</dbReference>
<dbReference type="PANTHER" id="PTHR12126:SF11">
    <property type="entry name" value="NADH DEHYDROGENASE [UBIQUINONE] 1 ALPHA SUBCOMPLEX SUBUNIT 9, MITOCHONDRIAL"/>
    <property type="match status" value="1"/>
</dbReference>
<dbReference type="InterPro" id="IPR016040">
    <property type="entry name" value="NAD(P)-bd_dom"/>
</dbReference>
<accession>A0ABZ1U1F5</accession>
<dbReference type="EMBL" id="CP108110">
    <property type="protein sequence ID" value="WUQ83849.1"/>
    <property type="molecule type" value="Genomic_DNA"/>
</dbReference>
<proteinExistence type="predicted"/>
<evidence type="ECO:0000313" key="2">
    <source>
        <dbReference type="EMBL" id="WUQ83849.1"/>
    </source>
</evidence>
<dbReference type="InterPro" id="IPR051207">
    <property type="entry name" value="ComplexI_NDUFA9_subunit"/>
</dbReference>
<dbReference type="PANTHER" id="PTHR12126">
    <property type="entry name" value="NADH-UBIQUINONE OXIDOREDUCTASE 39 KDA SUBUNIT-RELATED"/>
    <property type="match status" value="1"/>
</dbReference>
<dbReference type="SUPFAM" id="SSF51735">
    <property type="entry name" value="NAD(P)-binding Rossmann-fold domains"/>
    <property type="match status" value="1"/>
</dbReference>
<reference evidence="2" key="1">
    <citation type="submission" date="2022-10" db="EMBL/GenBank/DDBJ databases">
        <title>The complete genomes of actinobacterial strains from the NBC collection.</title>
        <authorList>
            <person name="Joergensen T.S."/>
            <person name="Alvarez Arevalo M."/>
            <person name="Sterndorff E.B."/>
            <person name="Faurdal D."/>
            <person name="Vuksanovic O."/>
            <person name="Mourched A.-S."/>
            <person name="Charusanti P."/>
            <person name="Shaw S."/>
            <person name="Blin K."/>
            <person name="Weber T."/>
        </authorList>
    </citation>
    <scope>NUCLEOTIDE SEQUENCE</scope>
    <source>
        <strain evidence="2">NBC_00222</strain>
    </source>
</reference>
<evidence type="ECO:0000313" key="3">
    <source>
        <dbReference type="Proteomes" id="UP001432222"/>
    </source>
</evidence>
<gene>
    <name evidence="2" type="ORF">OHA16_13240</name>
</gene>